<evidence type="ECO:0000256" key="1">
    <source>
        <dbReference type="SAM" id="Coils"/>
    </source>
</evidence>
<dbReference type="Gene3D" id="3.10.450.50">
    <property type="match status" value="1"/>
</dbReference>
<keyword evidence="1" id="KW-0175">Coiled coil</keyword>
<name>A0A937W4A5_UNCTE</name>
<dbReference type="SUPFAM" id="SSF54427">
    <property type="entry name" value="NTF2-like"/>
    <property type="match status" value="1"/>
</dbReference>
<organism evidence="3 4">
    <name type="scientific">Tectimicrobiota bacterium</name>
    <dbReference type="NCBI Taxonomy" id="2528274"/>
    <lineage>
        <taxon>Bacteria</taxon>
        <taxon>Pseudomonadati</taxon>
        <taxon>Nitrospinota/Tectimicrobiota group</taxon>
        <taxon>Candidatus Tectimicrobiota</taxon>
    </lineage>
</organism>
<comment type="caution">
    <text evidence="3">The sequence shown here is derived from an EMBL/GenBank/DDBJ whole genome shotgun (WGS) entry which is preliminary data.</text>
</comment>
<gene>
    <name evidence="3" type="ORF">FJZ47_17020</name>
</gene>
<protein>
    <submittedName>
        <fullName evidence="3">Nuclear transport factor 2 family protein</fullName>
    </submittedName>
</protein>
<reference evidence="3" key="1">
    <citation type="submission" date="2019-03" db="EMBL/GenBank/DDBJ databases">
        <title>Lake Tanganyika Metagenome-Assembled Genomes (MAGs).</title>
        <authorList>
            <person name="Tran P."/>
        </authorList>
    </citation>
    <scope>NUCLEOTIDE SEQUENCE</scope>
    <source>
        <strain evidence="3">K_DeepCast_65m_m2_066</strain>
    </source>
</reference>
<evidence type="ECO:0000313" key="3">
    <source>
        <dbReference type="EMBL" id="MBM3225485.1"/>
    </source>
</evidence>
<feature type="domain" description="SnoaL-like" evidence="2">
    <location>
        <begin position="72"/>
        <end position="193"/>
    </location>
</feature>
<dbReference type="Pfam" id="PF13577">
    <property type="entry name" value="SnoaL_4"/>
    <property type="match status" value="1"/>
</dbReference>
<accession>A0A937W4A5</accession>
<dbReference type="InterPro" id="IPR037401">
    <property type="entry name" value="SnoaL-like"/>
</dbReference>
<feature type="coiled-coil region" evidence="1">
    <location>
        <begin position="49"/>
        <end position="76"/>
    </location>
</feature>
<sequence>MTWSLASSSIAMSLDNVSDQESTALQHLPAMIDRPEERHAIPRRKPMTAPFTLDDLARLEQRLTQLEQRVQAVEDVNAIRQLKAQYAAYCDDHYNPDGIASLFTEDAVWESQGLGRFEGREAIRAFFRSASQIFTFAIHYSLNGQIDVQGDTARAQWYLFMPCTLGEGNRAMWRAGVDHEEYVRVDGQWKFQRKTSAPLFHTPFEAGWAKTRFG</sequence>
<dbReference type="CDD" id="cd00531">
    <property type="entry name" value="NTF2_like"/>
    <property type="match status" value="1"/>
</dbReference>
<evidence type="ECO:0000313" key="4">
    <source>
        <dbReference type="Proteomes" id="UP000712673"/>
    </source>
</evidence>
<proteinExistence type="predicted"/>
<dbReference type="EMBL" id="VGLS01000590">
    <property type="protein sequence ID" value="MBM3225485.1"/>
    <property type="molecule type" value="Genomic_DNA"/>
</dbReference>
<evidence type="ECO:0000259" key="2">
    <source>
        <dbReference type="Pfam" id="PF13577"/>
    </source>
</evidence>
<dbReference type="AlphaFoldDB" id="A0A937W4A5"/>
<dbReference type="Proteomes" id="UP000712673">
    <property type="component" value="Unassembled WGS sequence"/>
</dbReference>
<dbReference type="InterPro" id="IPR032710">
    <property type="entry name" value="NTF2-like_dom_sf"/>
</dbReference>